<evidence type="ECO:0000313" key="3">
    <source>
        <dbReference type="EMBL" id="WOF12592.1"/>
    </source>
</evidence>
<feature type="signal peptide" evidence="1">
    <location>
        <begin position="1"/>
        <end position="20"/>
    </location>
</feature>
<protein>
    <recommendedName>
        <fullName evidence="6">HEAT repeat domain-containing protein</fullName>
    </recommendedName>
</protein>
<feature type="chain" id="PRO_5031379556" description="HEAT repeat domain-containing protein" evidence="1">
    <location>
        <begin position="21"/>
        <end position="321"/>
    </location>
</feature>
<keyword evidence="1" id="KW-0732">Signal</keyword>
<dbReference type="AlphaFoldDB" id="A0A7X5YC98"/>
<sequence length="321" mass="36916">MLRKTIMILVCVGCCLAASAQTDLESLKEKYTVNKRDIKVVKEYVEALEDARKGKEAEQVIKEYMSRCPVLQVEDKDTYLLLNKYVFADPYSNVFEYGIYAVKKMKWDREESSAPEDKAARLKRLFKGLGSGVSGDNEIDKRYEVLMVLSRNLNKEIEKQCEPHFQDERYVWPLYDSLKLERLTYLVNKGQLLGQDGMRLKLAIIKALHTGDNEQVFRDLEVAANLHMTDVRGEYIVAVLTLLSERNLNKNLIDSVLSFVLRISEQEKAEGGSTNYYNLLGRLYALVGDRGNADKYKKMGDAIEAERMERYKDLFKATQSN</sequence>
<evidence type="ECO:0000313" key="2">
    <source>
        <dbReference type="EMBL" id="NJC18231.1"/>
    </source>
</evidence>
<evidence type="ECO:0000313" key="5">
    <source>
        <dbReference type="Proteomes" id="UP001302374"/>
    </source>
</evidence>
<dbReference type="Proteomes" id="UP001302374">
    <property type="component" value="Chromosome"/>
</dbReference>
<proteinExistence type="predicted"/>
<dbReference type="EMBL" id="CP043839">
    <property type="protein sequence ID" value="WOF12592.1"/>
    <property type="molecule type" value="Genomic_DNA"/>
</dbReference>
<keyword evidence="5" id="KW-1185">Reference proteome</keyword>
<accession>A0A7X5YC98</accession>
<evidence type="ECO:0008006" key="6">
    <source>
        <dbReference type="Google" id="ProtNLM"/>
    </source>
</evidence>
<name>A0A7X5YC98_9BACT</name>
<gene>
    <name evidence="3" type="ORF">F1644_10105</name>
    <name evidence="2" type="ORF">GGR15_001850</name>
</gene>
<dbReference type="GeneID" id="86891647"/>
<dbReference type="EMBL" id="JAATLI010000006">
    <property type="protein sequence ID" value="NJC18231.1"/>
    <property type="molecule type" value="Genomic_DNA"/>
</dbReference>
<dbReference type="RefSeq" id="WP_118303866.1">
    <property type="nucleotide sequence ID" value="NZ_BMPA01000005.1"/>
</dbReference>
<organism evidence="2 4">
    <name type="scientific">Butyricimonas paravirosa</name>
    <dbReference type="NCBI Taxonomy" id="1472417"/>
    <lineage>
        <taxon>Bacteria</taxon>
        <taxon>Pseudomonadati</taxon>
        <taxon>Bacteroidota</taxon>
        <taxon>Bacteroidia</taxon>
        <taxon>Bacteroidales</taxon>
        <taxon>Odoribacteraceae</taxon>
        <taxon>Butyricimonas</taxon>
    </lineage>
</organism>
<reference evidence="2 4" key="2">
    <citation type="submission" date="2020-03" db="EMBL/GenBank/DDBJ databases">
        <title>Genomic Encyclopedia of Type Strains, Phase IV (KMG-IV): sequencing the most valuable type-strain genomes for metagenomic binning, comparative biology and taxonomic classification.</title>
        <authorList>
            <person name="Goeker M."/>
        </authorList>
    </citation>
    <scope>NUCLEOTIDE SEQUENCE [LARGE SCALE GENOMIC DNA]</scope>
    <source>
        <strain evidence="2 4">DSM 105722</strain>
    </source>
</reference>
<dbReference type="Proteomes" id="UP000576368">
    <property type="component" value="Unassembled WGS sequence"/>
</dbReference>
<evidence type="ECO:0000256" key="1">
    <source>
        <dbReference type="SAM" id="SignalP"/>
    </source>
</evidence>
<reference evidence="3 5" key="1">
    <citation type="submission" date="2019-09" db="EMBL/GenBank/DDBJ databases">
        <title>Butyricimonas paravirosa DSM 105722 (=214-4 = JCM 18677 = CCUG 65563).</title>
        <authorList>
            <person name="Le Roy T."/>
            <person name="Cani P.D."/>
        </authorList>
    </citation>
    <scope>NUCLEOTIDE SEQUENCE [LARGE SCALE GENOMIC DNA]</scope>
    <source>
        <strain evidence="3 5">DSM 105722</strain>
    </source>
</reference>
<evidence type="ECO:0000313" key="4">
    <source>
        <dbReference type="Proteomes" id="UP000576368"/>
    </source>
</evidence>